<accession>S6V7D2</accession>
<feature type="non-terminal residue" evidence="2">
    <location>
        <position position="1"/>
    </location>
</feature>
<evidence type="ECO:0000313" key="2">
    <source>
        <dbReference type="EMBL" id="EPN46947.1"/>
    </source>
</evidence>
<dbReference type="AlphaFoldDB" id="S6V7D2"/>
<dbReference type="Proteomes" id="UP000015729">
    <property type="component" value="Unassembled WGS sequence"/>
</dbReference>
<organism evidence="2 3">
    <name type="scientific">Pseudomonas syringae pv. actinidiae ICMP 18807</name>
    <dbReference type="NCBI Taxonomy" id="1194404"/>
    <lineage>
        <taxon>Bacteria</taxon>
        <taxon>Pseudomonadati</taxon>
        <taxon>Pseudomonadota</taxon>
        <taxon>Gammaproteobacteria</taxon>
        <taxon>Pseudomonadales</taxon>
        <taxon>Pseudomonadaceae</taxon>
        <taxon>Pseudomonas</taxon>
        <taxon>Pseudomonas syringae</taxon>
    </lineage>
</organism>
<feature type="region of interest" description="Disordered" evidence="1">
    <location>
        <begin position="37"/>
        <end position="63"/>
    </location>
</feature>
<sequence length="63" mass="6634">QVSVGNGAFRLLPAGRGSEPGDASLVRERAGMIANNSSLLHKRTQSVQNGMPTRSVSTRSVAR</sequence>
<feature type="region of interest" description="Disordered" evidence="1">
    <location>
        <begin position="1"/>
        <end position="24"/>
    </location>
</feature>
<dbReference type="EMBL" id="AOKG01001554">
    <property type="protein sequence ID" value="EPN46947.1"/>
    <property type="molecule type" value="Genomic_DNA"/>
</dbReference>
<gene>
    <name evidence="2" type="ORF">A244_22191</name>
</gene>
<comment type="caution">
    <text evidence="2">The sequence shown here is derived from an EMBL/GenBank/DDBJ whole genome shotgun (WGS) entry which is preliminary data.</text>
</comment>
<evidence type="ECO:0000256" key="1">
    <source>
        <dbReference type="SAM" id="MobiDB-lite"/>
    </source>
</evidence>
<proteinExistence type="predicted"/>
<protein>
    <submittedName>
        <fullName evidence="2">Uncharacterized protein</fullName>
    </submittedName>
</protein>
<dbReference type="PATRIC" id="fig|1194404.4.peg.4568"/>
<reference evidence="2 3" key="1">
    <citation type="journal article" date="2013" name="PLoS Pathog.">
        <title>Genomic analysis of the Kiwifruit pathogen Pseudomonas syringae pv. actinidiae provides insight into the origins of an emergent plant disease.</title>
        <authorList>
            <person name="McCann H.C."/>
            <person name="Rikkerink E.H."/>
            <person name="Bertels F."/>
            <person name="Fiers M."/>
            <person name="Lu A."/>
            <person name="Rees-George J."/>
            <person name="Andersen M.T."/>
            <person name="Gleave A.P."/>
            <person name="Haubold B."/>
            <person name="Wohlers M.W."/>
            <person name="Guttman D.S."/>
            <person name="Wang P.W."/>
            <person name="Straub C."/>
            <person name="Vanneste J.L."/>
            <person name="Rainey P.B."/>
            <person name="Templeton M.D."/>
        </authorList>
    </citation>
    <scope>NUCLEOTIDE SEQUENCE [LARGE SCALE GENOMIC DNA]</scope>
    <source>
        <strain evidence="2 3">ICMP 18807</strain>
    </source>
</reference>
<evidence type="ECO:0000313" key="3">
    <source>
        <dbReference type="Proteomes" id="UP000015729"/>
    </source>
</evidence>
<name>S6V7D2_PSESF</name>